<sequence>MEYTKMLDAVSVTRQTTEALIDTIREAELRSRPGFARIEKLIQAAHRDTNPSERMQEAASALAVLYLFQQFLGRAGDELKEIHASLKHASETAQTAVSLYDWEAYPKSQLSILFLKLRELLEEAEHQILELQSLSSSISQFEHLLESTADLLQEEIVAAELQTESADPEIVRSDDEFMTCIHERQPIAVWKDEERIAGYVLVDAVTSDTVYMEGIAYSRAEHTFSLCQTDPIH</sequence>
<keyword evidence="2" id="KW-1185">Reference proteome</keyword>
<name>A0A2W1LKN5_9BACL</name>
<gene>
    <name evidence="1" type="ORF">DNH61_13045</name>
</gene>
<dbReference type="AlphaFoldDB" id="A0A2W1LKN5"/>
<proteinExistence type="predicted"/>
<organism evidence="1 2">
    <name type="scientific">Paenibacillus sambharensis</name>
    <dbReference type="NCBI Taxonomy" id="1803190"/>
    <lineage>
        <taxon>Bacteria</taxon>
        <taxon>Bacillati</taxon>
        <taxon>Bacillota</taxon>
        <taxon>Bacilli</taxon>
        <taxon>Bacillales</taxon>
        <taxon>Paenibacillaceae</taxon>
        <taxon>Paenibacillus</taxon>
    </lineage>
</organism>
<dbReference type="Proteomes" id="UP000249522">
    <property type="component" value="Unassembled WGS sequence"/>
</dbReference>
<evidence type="ECO:0000313" key="1">
    <source>
        <dbReference type="EMBL" id="PZD95455.1"/>
    </source>
</evidence>
<accession>A0A2W1LKN5</accession>
<protein>
    <submittedName>
        <fullName evidence="1">Uncharacterized protein</fullName>
    </submittedName>
</protein>
<evidence type="ECO:0000313" key="2">
    <source>
        <dbReference type="Proteomes" id="UP000249522"/>
    </source>
</evidence>
<reference evidence="1 2" key="1">
    <citation type="submission" date="2018-06" db="EMBL/GenBank/DDBJ databases">
        <title>Paenibacillus imtechensis sp. nov.</title>
        <authorList>
            <person name="Pinnaka A.K."/>
            <person name="Singh H."/>
            <person name="Kaur M."/>
        </authorList>
    </citation>
    <scope>NUCLEOTIDE SEQUENCE [LARGE SCALE GENOMIC DNA]</scope>
    <source>
        <strain evidence="1 2">SMB1</strain>
    </source>
</reference>
<dbReference type="RefSeq" id="WP_111147085.1">
    <property type="nucleotide sequence ID" value="NZ_QKRB01000044.1"/>
</dbReference>
<comment type="caution">
    <text evidence="1">The sequence shown here is derived from an EMBL/GenBank/DDBJ whole genome shotgun (WGS) entry which is preliminary data.</text>
</comment>
<dbReference type="EMBL" id="QKRB01000044">
    <property type="protein sequence ID" value="PZD95455.1"/>
    <property type="molecule type" value="Genomic_DNA"/>
</dbReference>